<feature type="active site" description="Schiff-base intermediate with substrate; via pyruvic acid; for decarboxylase activity" evidence="11">
    <location>
        <position position="1028"/>
    </location>
</feature>
<feature type="region of interest" description="Disordered" evidence="12">
    <location>
        <begin position="327"/>
        <end position="351"/>
    </location>
</feature>
<evidence type="ECO:0000256" key="8">
    <source>
        <dbReference type="ARBA" id="ARBA00023239"/>
    </source>
</evidence>
<keyword evidence="4 11" id="KW-0443">Lipid metabolism</keyword>
<comment type="subunit">
    <text evidence="11">Heterodimer of a large membrane-associated beta subunit and a small pyruvoyl-containing alpha subunit. Interacts with pstB2. This interaction may be a means to structurally tether the donor membrane (ER) harboring PstB2 to acceptor membranes (Golgi/endosomes) harboring PSD2 during PtdSer transport to the site of PtdEtn synthesis.</text>
</comment>
<feature type="region of interest" description="Disordered" evidence="12">
    <location>
        <begin position="249"/>
        <end position="280"/>
    </location>
</feature>
<dbReference type="CDD" id="cd00030">
    <property type="entry name" value="C2"/>
    <property type="match status" value="1"/>
</dbReference>
<dbReference type="GO" id="GO:0016540">
    <property type="term" value="P:protein autoprocessing"/>
    <property type="evidence" value="ECO:0007669"/>
    <property type="project" value="UniProtKB-UniRule"/>
</dbReference>
<keyword evidence="2 11" id="KW-0444">Lipid biosynthesis</keyword>
<feature type="domain" description="C2" evidence="13">
    <location>
        <begin position="1"/>
        <end position="116"/>
    </location>
</feature>
<comment type="domain">
    <text evidence="11">The C2 domains have an essential, but non-catalytic function. They may facilitate interactions with other proteins and are required for lipid transport function.</text>
</comment>
<evidence type="ECO:0000256" key="7">
    <source>
        <dbReference type="ARBA" id="ARBA00023209"/>
    </source>
</evidence>
<evidence type="ECO:0000256" key="11">
    <source>
        <dbReference type="HAMAP-Rule" id="MF_03209"/>
    </source>
</evidence>
<dbReference type="PANTHER" id="PTHR10067:SF17">
    <property type="entry name" value="PHOSPHATIDYLSERINE DECARBOXYLASE PROENZYME 2"/>
    <property type="match status" value="1"/>
</dbReference>
<dbReference type="VEuPathDB" id="FungiDB:QG37_04674"/>
<dbReference type="Proteomes" id="UP000037122">
    <property type="component" value="Unassembled WGS sequence"/>
</dbReference>
<dbReference type="InterPro" id="IPR035892">
    <property type="entry name" value="C2_domain_sf"/>
</dbReference>
<feature type="compositionally biased region" description="Polar residues" evidence="12">
    <location>
        <begin position="502"/>
        <end position="512"/>
    </location>
</feature>
<dbReference type="VEuPathDB" id="FungiDB:B9J08_004295"/>
<name>A0A0L0NYI5_CANAR</name>
<proteinExistence type="inferred from homology"/>
<feature type="chain" id="PRO_5023298508" description="Phosphatidylserine decarboxylase 2 beta chain" evidence="11">
    <location>
        <begin position="1"/>
        <end position="1027"/>
    </location>
</feature>
<organism evidence="14 15">
    <name type="scientific">Candidozyma auris</name>
    <name type="common">Yeast</name>
    <name type="synonym">Candida auris</name>
    <dbReference type="NCBI Taxonomy" id="498019"/>
    <lineage>
        <taxon>Eukaryota</taxon>
        <taxon>Fungi</taxon>
        <taxon>Dikarya</taxon>
        <taxon>Ascomycota</taxon>
        <taxon>Saccharomycotina</taxon>
        <taxon>Pichiomycetes</taxon>
        <taxon>Metschnikowiaceae</taxon>
        <taxon>Candidozyma</taxon>
    </lineage>
</organism>
<evidence type="ECO:0000256" key="2">
    <source>
        <dbReference type="ARBA" id="ARBA00022516"/>
    </source>
</evidence>
<comment type="similarity">
    <text evidence="11">Belongs to the phosphatidylserine decarboxylase family. PSD-B subfamily. Eukaryotic type II sub-subfamily.</text>
</comment>
<dbReference type="GO" id="GO:0006646">
    <property type="term" value="P:phosphatidylethanolamine biosynthetic process"/>
    <property type="evidence" value="ECO:0007669"/>
    <property type="project" value="UniProtKB-UniRule"/>
</dbReference>
<comment type="subcellular location">
    <subcellularLocation>
        <location evidence="11">Golgi apparatus membrane</location>
        <topology evidence="11">Peripheral membrane protein</topology>
        <orientation evidence="11">Cytoplasmic side</orientation>
    </subcellularLocation>
    <subcellularLocation>
        <location evidence="11">Endosome membrane</location>
        <topology evidence="11">Peripheral membrane protein</topology>
        <orientation evidence="11">Cytoplasmic side</orientation>
    </subcellularLocation>
</comment>
<dbReference type="PANTHER" id="PTHR10067">
    <property type="entry name" value="PHOSPHATIDYLSERINE DECARBOXYLASE"/>
    <property type="match status" value="1"/>
</dbReference>
<protein>
    <recommendedName>
        <fullName evidence="11">Phosphatidylserine decarboxylase proenzyme 2</fullName>
        <ecNumber evidence="11">4.1.1.65</ecNumber>
    </recommendedName>
    <component>
        <recommendedName>
            <fullName evidence="11">Phosphatidylserine decarboxylase 2 beta chain</fullName>
        </recommendedName>
    </component>
    <component>
        <recommendedName>
            <fullName evidence="11">Phosphatidylserine decarboxylase 2 alpha chain</fullName>
        </recommendedName>
    </component>
</protein>
<dbReference type="GO" id="GO:0000139">
    <property type="term" value="C:Golgi membrane"/>
    <property type="evidence" value="ECO:0007669"/>
    <property type="project" value="UniProtKB-SubCell"/>
</dbReference>
<dbReference type="VEuPathDB" id="FungiDB:CJJ09_005123"/>
<dbReference type="Gene3D" id="2.60.40.150">
    <property type="entry name" value="C2 domain"/>
    <property type="match status" value="2"/>
</dbReference>
<evidence type="ECO:0000256" key="9">
    <source>
        <dbReference type="ARBA" id="ARBA00023264"/>
    </source>
</evidence>
<dbReference type="VEuPathDB" id="FungiDB:CJI96_0005318"/>
<accession>A0A0L0NYI5</accession>
<dbReference type="InterPro" id="IPR033179">
    <property type="entry name" value="PSD_type2_pro"/>
</dbReference>
<evidence type="ECO:0000256" key="4">
    <source>
        <dbReference type="ARBA" id="ARBA00023098"/>
    </source>
</evidence>
<dbReference type="VEuPathDB" id="FungiDB:CJI97_004358"/>
<comment type="pathway">
    <text evidence="11">Phospholipid metabolism; phosphatidylethanolamine biosynthesis; phosphatidylethanolamine from CDP-diacylglycerol: step 2/2.</text>
</comment>
<evidence type="ECO:0000256" key="3">
    <source>
        <dbReference type="ARBA" id="ARBA00022793"/>
    </source>
</evidence>
<keyword evidence="11" id="KW-0967">Endosome</keyword>
<evidence type="ECO:0000256" key="10">
    <source>
        <dbReference type="ARBA" id="ARBA00023317"/>
    </source>
</evidence>
<evidence type="ECO:0000256" key="6">
    <source>
        <dbReference type="ARBA" id="ARBA00023145"/>
    </source>
</evidence>
<comment type="function">
    <text evidence="11">Catalyzes the formation of phosphatidylethanolamine (PtdEtn) from phosphatidylserine (PtdSer). Plays a central role in phospholipid metabolism and in the interorganelle trafficking of phosphatidylserine.</text>
</comment>
<feature type="domain" description="C2" evidence="13">
    <location>
        <begin position="344"/>
        <end position="468"/>
    </location>
</feature>
<sequence length="1149" mass="128933">MRLRRKLKNSSGLRLKINAYRAADLCLPESYKGKLINAALLVQLNNFKKRSRRKLNTSHPLWDDEFVISLRNGDCSQLLTLSVWSKLTRSKTYLGEVRLLLSEIFADSFVTLPKWYKLFSSRKEHSFVTGSLLLSFELVGGGTSDAEKKEAVSGGGPQLRVTPPTSHTLSFGGAGNGSVAATPPRPSTPLAEELSTLELSEKTTDLKMAFRSWLDSLMYQELSPAVVNPDEQSFYVDVNEQLTDIAFTDASDAESLESPRKPKRSASDSSPRQYLQHSQSQQLFDDLHRSKSHLKVIDDAVEDSGSMSEASSATSVGSMYVSEGGGLYSDTGGNSGSDVPKKRRFRKKKAASSYKLQHRNVKGVLFVEIISVTDLPPLRNFTRTTFDMDPFVVVTFGKKTFRTSWKRHTLNPIYNERLAFEILEHERNYNVQLSVLDKDHFSFHDKVADVSIPISELIDIALEQDDSDKPGSSSNNSSMSGSRPPPSARSSATSVPRPSPIPKSSQKLVTTNSGLERTGLASSLASLTERTASSNNVMSLAETEDANLVTTSRKKKFRKRHYSVLYVDTSLFKTLDLSLKLHKEKHAANHNTSIRIRARYLTYENLRRDFWTILLEQFNVNETPGQLDYIELISLLDTLGCDNSDDIVAKFFHKLDRSPWGGDTLSHEEIVDCLESYLVTESEGQIFEIDRCPICCKKRLSQKQDLDIITHVAICASKDWSIVSKLLNSSFVTPQAASKRWFTKVLIKLTYGKYGLGSNSANILVQDRSTGIIMEEKMNVSVRLGIRLLYKGLDKAKKRRIRTLLRKLSVKQGIKFDSPQLKADISSFIKFHKLDLSECLISDPLKYATFNEFFYRKLKPGARPIEAPDEERVLVSPADCRCTTFVTVDDATELWIKGRNFSVAKLFNGNYNGLENTDLFDSGKCSIGIFRLAPQDYHRFHSPVTGIIGPMKFIEGEYYTVNPMAIRSDLDVYGENVRVIIPIETEHFGTVIMVAVGAMMVGSTVLTVKEGQKVSRGDEVGYFKFGGSTILLLYENSKFKFDRDLIDNSNLCVETLVRVGQSIGHSPEVEEYKREKIDFSKQPKDIKLHIIRAITGGDLNNLEDLGSWESQNIKITNEDVRQLMNEEEVFDDLEGDLEGSDEEGLVDES</sequence>
<dbReference type="GO" id="GO:0010008">
    <property type="term" value="C:endosome membrane"/>
    <property type="evidence" value="ECO:0007669"/>
    <property type="project" value="UniProtKB-SubCell"/>
</dbReference>
<feature type="compositionally biased region" description="Low complexity" evidence="12">
    <location>
        <begin position="470"/>
        <end position="496"/>
    </location>
</feature>
<comment type="catalytic activity">
    <reaction evidence="11">
        <text>a 1,2-diacyl-sn-glycero-3-phospho-L-serine + H(+) = a 1,2-diacyl-sn-glycero-3-phosphoethanolamine + CO2</text>
        <dbReference type="Rhea" id="RHEA:20828"/>
        <dbReference type="ChEBI" id="CHEBI:15378"/>
        <dbReference type="ChEBI" id="CHEBI:16526"/>
        <dbReference type="ChEBI" id="CHEBI:57262"/>
        <dbReference type="ChEBI" id="CHEBI:64612"/>
        <dbReference type="EC" id="4.1.1.65"/>
    </reaction>
</comment>
<dbReference type="AlphaFoldDB" id="A0A0L0NYI5"/>
<keyword evidence="7 11" id="KW-0594">Phospholipid biosynthesis</keyword>
<comment type="cofactor">
    <cofactor evidence="11">
        <name>pyruvate</name>
        <dbReference type="ChEBI" id="CHEBI:15361"/>
    </cofactor>
    <text evidence="11">Binds 1 pyruvoyl group covalently per subunit.</text>
</comment>
<feature type="active site" description="Charge relay system; for autoendoproteolytic cleavage activity" evidence="11">
    <location>
        <position position="1028"/>
    </location>
</feature>
<dbReference type="Pfam" id="PF00168">
    <property type="entry name" value="C2"/>
    <property type="match status" value="2"/>
</dbReference>
<dbReference type="GO" id="GO:0005795">
    <property type="term" value="C:Golgi stack"/>
    <property type="evidence" value="ECO:0007669"/>
    <property type="project" value="UniProtKB-UniRule"/>
</dbReference>
<evidence type="ECO:0000259" key="13">
    <source>
        <dbReference type="PROSITE" id="PS50004"/>
    </source>
</evidence>
<reference evidence="15" key="1">
    <citation type="journal article" date="2015" name="BMC Genomics">
        <title>Draft genome of a commonly misdiagnosed multidrug resistant pathogen Candida auris.</title>
        <authorList>
            <person name="Chatterjee S."/>
            <person name="Alampalli S.V."/>
            <person name="Nageshan R.K."/>
            <person name="Chettiar S.T."/>
            <person name="Joshi S."/>
            <person name="Tatu U.S."/>
        </authorList>
    </citation>
    <scope>NUCLEOTIDE SEQUENCE [LARGE SCALE GENOMIC DNA]</scope>
    <source>
        <strain evidence="15">6684</strain>
    </source>
</reference>
<comment type="caution">
    <text evidence="14">The sequence shown here is derived from an EMBL/GenBank/DDBJ whole genome shotgun (WGS) entry which is preliminary data.</text>
</comment>
<feature type="modified residue" description="Pyruvic acid (Ser); by autocatalysis" evidence="11">
    <location>
        <position position="1028"/>
    </location>
</feature>
<dbReference type="Pfam" id="PF02666">
    <property type="entry name" value="PS_Dcarbxylase"/>
    <property type="match status" value="1"/>
</dbReference>
<dbReference type="InterPro" id="IPR003817">
    <property type="entry name" value="PS_Dcarbxylase"/>
</dbReference>
<dbReference type="SMART" id="SM00239">
    <property type="entry name" value="C2"/>
    <property type="match status" value="2"/>
</dbReference>
<dbReference type="PROSITE" id="PS50004">
    <property type="entry name" value="C2"/>
    <property type="match status" value="2"/>
</dbReference>
<dbReference type="SUPFAM" id="SSF49562">
    <property type="entry name" value="C2 domain (Calcium/lipid-binding domain, CaLB)"/>
    <property type="match status" value="2"/>
</dbReference>
<keyword evidence="10 11" id="KW-0670">Pyruvate</keyword>
<dbReference type="EMBL" id="LGST01000031">
    <property type="protein sequence ID" value="KND98765.1"/>
    <property type="molecule type" value="Genomic_DNA"/>
</dbReference>
<keyword evidence="9 11" id="KW-1208">Phospholipid metabolism</keyword>
<evidence type="ECO:0000256" key="12">
    <source>
        <dbReference type="SAM" id="MobiDB-lite"/>
    </source>
</evidence>
<dbReference type="GO" id="GO:0004609">
    <property type="term" value="F:phosphatidylserine decarboxylase activity"/>
    <property type="evidence" value="ECO:0007669"/>
    <property type="project" value="UniProtKB-UniRule"/>
</dbReference>
<feature type="compositionally biased region" description="Basic residues" evidence="12">
    <location>
        <begin position="341"/>
        <end position="351"/>
    </location>
</feature>
<dbReference type="InterPro" id="IPR000008">
    <property type="entry name" value="C2_dom"/>
</dbReference>
<evidence type="ECO:0000313" key="14">
    <source>
        <dbReference type="EMBL" id="KND98765.1"/>
    </source>
</evidence>
<keyword evidence="8 11" id="KW-0456">Lyase</keyword>
<evidence type="ECO:0000313" key="15">
    <source>
        <dbReference type="Proteomes" id="UP000037122"/>
    </source>
</evidence>
<feature type="compositionally biased region" description="Polar residues" evidence="12">
    <location>
        <begin position="267"/>
        <end position="280"/>
    </location>
</feature>
<keyword evidence="6 11" id="KW-0865">Zymogen</keyword>
<keyword evidence="5 11" id="KW-0472">Membrane</keyword>
<comment type="pathway">
    <text evidence="1">Lipid metabolism.</text>
</comment>
<keyword evidence="11" id="KW-0333">Golgi apparatus</keyword>
<dbReference type="VEuPathDB" id="FungiDB:CJJ07_002080"/>
<dbReference type="InterPro" id="IPR033177">
    <property type="entry name" value="PSD-B"/>
</dbReference>
<dbReference type="CDD" id="cd04039">
    <property type="entry name" value="C2_PSD"/>
    <property type="match status" value="1"/>
</dbReference>
<evidence type="ECO:0000256" key="5">
    <source>
        <dbReference type="ARBA" id="ARBA00023136"/>
    </source>
</evidence>
<feature type="active site" description="Charge relay system; for autoendoproteolytic cleavage activity" evidence="11">
    <location>
        <position position="879"/>
    </location>
</feature>
<comment type="PTM">
    <text evidence="11">Is synthesized initially as an inactive proenzyme. Formation of the active enzyme involves a self-maturation process in which the active site pyruvoyl group is generated from an internal serine residue via an autocatalytic post-translational modification. Two non-identical subunits are generated from the proenzyme in this reaction, and the pyruvate is formed at the N-terminus of the alpha chain, which is derived from the carboxyl end of the proenzyme. The autoendoproteolytic cleavage occurs by a canonical serine protease mechanism, in which the side chain hydroxyl group of the serine supplies its oxygen atom to form the C-terminus of the beta chain, while the remainder of the serine residue undergoes an oxidative deamination to produce ammonia and the pyruvoyl prosthetic group on the alpha chain. During this reaction, the Ser that is part of the protease active site of the proenzyme becomes the pyruvoyl prosthetic group, which constitutes an essential element of the active site of the mature decarboxylase.</text>
</comment>
<dbReference type="HAMAP" id="MF_00663">
    <property type="entry name" value="PS_decarb_PSD_B_type2"/>
    <property type="match status" value="1"/>
</dbReference>
<gene>
    <name evidence="11" type="primary">PSD2</name>
    <name evidence="14" type="ORF">QG37_04674</name>
</gene>
<keyword evidence="3 11" id="KW-0210">Decarboxylase</keyword>
<feature type="chain" id="PRO_5023298507" description="Phosphatidylserine decarboxylase 2 alpha chain" evidence="11">
    <location>
        <begin position="1028"/>
        <end position="1149"/>
    </location>
</feature>
<dbReference type="EC" id="4.1.1.65" evidence="11"/>
<dbReference type="UniPathway" id="UPA00558">
    <property type="reaction ID" value="UER00616"/>
</dbReference>
<feature type="site" description="Cleavage (non-hydrolytic); by autocatalysis" evidence="11">
    <location>
        <begin position="1027"/>
        <end position="1028"/>
    </location>
</feature>
<evidence type="ECO:0000256" key="1">
    <source>
        <dbReference type="ARBA" id="ARBA00005189"/>
    </source>
</evidence>
<feature type="active site" description="Charge relay system; for autoendoproteolytic cleavage activity" evidence="11">
    <location>
        <position position="941"/>
    </location>
</feature>
<feature type="region of interest" description="Disordered" evidence="12">
    <location>
        <begin position="464"/>
        <end position="512"/>
    </location>
</feature>
<dbReference type="NCBIfam" id="TIGR00163">
    <property type="entry name" value="PS_decarb"/>
    <property type="match status" value="1"/>
</dbReference>